<dbReference type="EMBL" id="BAABIY010000006">
    <property type="protein sequence ID" value="GAA5094875.1"/>
    <property type="molecule type" value="Genomic_DNA"/>
</dbReference>
<name>A0ABP9ME76_9HYPH</name>
<comment type="caution">
    <text evidence="1">The sequence shown here is derived from an EMBL/GenBank/DDBJ whole genome shotgun (WGS) entry which is preliminary data.</text>
</comment>
<evidence type="ECO:0000313" key="1">
    <source>
        <dbReference type="EMBL" id="GAA5094875.1"/>
    </source>
</evidence>
<sequence length="114" mass="13019">MGCQSKTTLDKKEFQMEKNEINITTDFLCDLWMAVCKEVNTDYTEDEYSNALVELMANLEKVLVLKLQNEMPNFTKILAIITEFGHSEPIQSIAPLLKAYKPDFDNVHSINEAA</sequence>
<evidence type="ECO:0000313" key="2">
    <source>
        <dbReference type="Proteomes" id="UP001501525"/>
    </source>
</evidence>
<proteinExistence type="predicted"/>
<keyword evidence="2" id="KW-1185">Reference proteome</keyword>
<accession>A0ABP9ME76</accession>
<organism evidence="1 2">
    <name type="scientific">Bartonella acomydis</name>
    <dbReference type="NCBI Taxonomy" id="686234"/>
    <lineage>
        <taxon>Bacteria</taxon>
        <taxon>Pseudomonadati</taxon>
        <taxon>Pseudomonadota</taxon>
        <taxon>Alphaproteobacteria</taxon>
        <taxon>Hyphomicrobiales</taxon>
        <taxon>Bartonellaceae</taxon>
        <taxon>Bartonella</taxon>
    </lineage>
</organism>
<gene>
    <name evidence="1" type="ORF">GCM10023260_02440</name>
</gene>
<evidence type="ECO:0008006" key="3">
    <source>
        <dbReference type="Google" id="ProtNLM"/>
    </source>
</evidence>
<dbReference type="Proteomes" id="UP001501525">
    <property type="component" value="Unassembled WGS sequence"/>
</dbReference>
<protein>
    <recommendedName>
        <fullName evidence="3">Phage protein</fullName>
    </recommendedName>
</protein>
<reference evidence="2" key="1">
    <citation type="journal article" date="2019" name="Int. J. Syst. Evol. Microbiol.">
        <title>The Global Catalogue of Microorganisms (GCM) 10K type strain sequencing project: providing services to taxonomists for standard genome sequencing and annotation.</title>
        <authorList>
            <consortium name="The Broad Institute Genomics Platform"/>
            <consortium name="The Broad Institute Genome Sequencing Center for Infectious Disease"/>
            <person name="Wu L."/>
            <person name="Ma J."/>
        </authorList>
    </citation>
    <scope>NUCLEOTIDE SEQUENCE [LARGE SCALE GENOMIC DNA]</scope>
    <source>
        <strain evidence="2">JCM 17706</strain>
    </source>
</reference>